<dbReference type="InterPro" id="IPR019757">
    <property type="entry name" value="Pept_S26A_signal_pept_1_Lys-AS"/>
</dbReference>
<keyword evidence="7" id="KW-0472">Membrane</keyword>
<dbReference type="SUPFAM" id="SSF51306">
    <property type="entry name" value="LexA/Signal peptidase"/>
    <property type="match status" value="1"/>
</dbReference>
<feature type="transmembrane region" description="Helical" evidence="7">
    <location>
        <begin position="7"/>
        <end position="25"/>
    </location>
</feature>
<proteinExistence type="inferred from homology"/>
<organism evidence="10 11">
    <name type="scientific">Pelomonas parva</name>
    <dbReference type="NCBI Taxonomy" id="3299032"/>
    <lineage>
        <taxon>Bacteria</taxon>
        <taxon>Pseudomonadati</taxon>
        <taxon>Pseudomonadota</taxon>
        <taxon>Betaproteobacteria</taxon>
        <taxon>Burkholderiales</taxon>
        <taxon>Sphaerotilaceae</taxon>
        <taxon>Roseateles</taxon>
    </lineage>
</organism>
<gene>
    <name evidence="10" type="primary">lepB</name>
    <name evidence="10" type="ORF">ACG00Y_10500</name>
</gene>
<evidence type="ECO:0000256" key="5">
    <source>
        <dbReference type="ARBA" id="ARBA00022670"/>
    </source>
</evidence>
<dbReference type="NCBIfam" id="TIGR02227">
    <property type="entry name" value="sigpep_I_bact"/>
    <property type="match status" value="1"/>
</dbReference>
<keyword evidence="11" id="KW-1185">Reference proteome</keyword>
<dbReference type="EC" id="3.4.21.89" evidence="3 7"/>
<sequence>MTNKPKKWIAVLLGLLFTPAGMLYVGSAGLAVGYFVLTFAVAVAGFVHPAWKSVANVVSPICVIVGASHAYVLAKRYPEERSRPPYSRWYGILVAVVCVVVPVIGTRAFFFEPFRMPSSSMLPTLPMGAVMVVKKWGYGSYGTLGLRLARAPISAPLARADLIVFEFPQDRSVTFVKRLVGLPGDKVTYREGRLSINGDTVPQRSTGEYFDTHRDLYLSRHVESLSGNEYSVLTRGDFNVRWARQADFPFSEKCVHTAEEVTCDVPAGHYFVVGDNRDNSNDSRMWGFVPADHIVGKVVFVAS</sequence>
<feature type="domain" description="Peptidase S26" evidence="9">
    <location>
        <begin position="93"/>
        <end position="301"/>
    </location>
</feature>
<comment type="catalytic activity">
    <reaction evidence="1 7">
        <text>Cleavage of hydrophobic, N-terminal signal or leader sequences from secreted and periplasmic proteins.</text>
        <dbReference type="EC" id="3.4.21.89"/>
    </reaction>
</comment>
<keyword evidence="6 7" id="KW-0378">Hydrolase</keyword>
<comment type="similarity">
    <text evidence="2 8">Belongs to the peptidase S26 family.</text>
</comment>
<keyword evidence="7" id="KW-1133">Transmembrane helix</keyword>
<evidence type="ECO:0000259" key="9">
    <source>
        <dbReference type="Pfam" id="PF10502"/>
    </source>
</evidence>
<dbReference type="PRINTS" id="PR00727">
    <property type="entry name" value="LEADERPTASE"/>
</dbReference>
<dbReference type="InterPro" id="IPR019758">
    <property type="entry name" value="Pept_S26A_signal_pept_1_CS"/>
</dbReference>
<keyword evidence="7" id="KW-0812">Transmembrane</keyword>
<dbReference type="Gene3D" id="2.10.109.10">
    <property type="entry name" value="Umud Fragment, subunit A"/>
    <property type="match status" value="1"/>
</dbReference>
<reference evidence="10 11" key="1">
    <citation type="submission" date="2024-08" db="EMBL/GenBank/DDBJ databases">
        <authorList>
            <person name="Lu H."/>
        </authorList>
    </citation>
    <scope>NUCLEOTIDE SEQUENCE [LARGE SCALE GENOMIC DNA]</scope>
    <source>
        <strain evidence="10 11">LYH14W</strain>
    </source>
</reference>
<dbReference type="InterPro" id="IPR019756">
    <property type="entry name" value="Pept_S26A_signal_pept_1_Ser-AS"/>
</dbReference>
<dbReference type="InterPro" id="IPR019533">
    <property type="entry name" value="Peptidase_S26"/>
</dbReference>
<dbReference type="InterPro" id="IPR036286">
    <property type="entry name" value="LexA/Signal_pep-like_sf"/>
</dbReference>
<name>A0ABW7F1H7_9BURK</name>
<comment type="caution">
    <text evidence="8">Lacks conserved residue(s) required for the propagation of feature annotation.</text>
</comment>
<evidence type="ECO:0000256" key="2">
    <source>
        <dbReference type="ARBA" id="ARBA00009370"/>
    </source>
</evidence>
<evidence type="ECO:0000256" key="4">
    <source>
        <dbReference type="ARBA" id="ARBA00019232"/>
    </source>
</evidence>
<comment type="subcellular location">
    <subcellularLocation>
        <location evidence="8">Membrane</location>
        <topology evidence="8">Single-pass type II membrane protein</topology>
    </subcellularLocation>
</comment>
<evidence type="ECO:0000313" key="11">
    <source>
        <dbReference type="Proteomes" id="UP001606210"/>
    </source>
</evidence>
<feature type="transmembrane region" description="Helical" evidence="7">
    <location>
        <begin position="54"/>
        <end position="74"/>
    </location>
</feature>
<evidence type="ECO:0000256" key="8">
    <source>
        <dbReference type="RuleBase" id="RU362042"/>
    </source>
</evidence>
<protein>
    <recommendedName>
        <fullName evidence="4 7">Signal peptidase I</fullName>
        <ecNumber evidence="3 7">3.4.21.89</ecNumber>
    </recommendedName>
</protein>
<dbReference type="Pfam" id="PF10502">
    <property type="entry name" value="Peptidase_S26"/>
    <property type="match status" value="1"/>
</dbReference>
<evidence type="ECO:0000256" key="7">
    <source>
        <dbReference type="RuleBase" id="RU003993"/>
    </source>
</evidence>
<dbReference type="CDD" id="cd06530">
    <property type="entry name" value="S26_SPase_I"/>
    <property type="match status" value="1"/>
</dbReference>
<evidence type="ECO:0000313" key="10">
    <source>
        <dbReference type="EMBL" id="MFG6430346.1"/>
    </source>
</evidence>
<accession>A0ABW7F1H7</accession>
<dbReference type="GO" id="GO:0009003">
    <property type="term" value="F:signal peptidase activity"/>
    <property type="evidence" value="ECO:0007669"/>
    <property type="project" value="UniProtKB-EC"/>
</dbReference>
<evidence type="ECO:0000256" key="6">
    <source>
        <dbReference type="ARBA" id="ARBA00022801"/>
    </source>
</evidence>
<feature type="transmembrane region" description="Helical" evidence="7">
    <location>
        <begin position="89"/>
        <end position="110"/>
    </location>
</feature>
<dbReference type="PROSITE" id="PS00761">
    <property type="entry name" value="SPASE_I_3"/>
    <property type="match status" value="1"/>
</dbReference>
<evidence type="ECO:0000256" key="1">
    <source>
        <dbReference type="ARBA" id="ARBA00000677"/>
    </source>
</evidence>
<dbReference type="PROSITE" id="PS00760">
    <property type="entry name" value="SPASE_I_2"/>
    <property type="match status" value="1"/>
</dbReference>
<evidence type="ECO:0000256" key="3">
    <source>
        <dbReference type="ARBA" id="ARBA00013208"/>
    </source>
</evidence>
<dbReference type="EMBL" id="JBIGHV010000003">
    <property type="protein sequence ID" value="MFG6430346.1"/>
    <property type="molecule type" value="Genomic_DNA"/>
</dbReference>
<dbReference type="Proteomes" id="UP001606210">
    <property type="component" value="Unassembled WGS sequence"/>
</dbReference>
<dbReference type="InterPro" id="IPR000223">
    <property type="entry name" value="Pept_S26A_signal_pept_1"/>
</dbReference>
<dbReference type="PROSITE" id="PS00501">
    <property type="entry name" value="SPASE_I_1"/>
    <property type="match status" value="1"/>
</dbReference>
<comment type="caution">
    <text evidence="10">The sequence shown here is derived from an EMBL/GenBank/DDBJ whole genome shotgun (WGS) entry which is preliminary data.</text>
</comment>
<dbReference type="PANTHER" id="PTHR43390">
    <property type="entry name" value="SIGNAL PEPTIDASE I"/>
    <property type="match status" value="1"/>
</dbReference>
<dbReference type="RefSeq" id="WP_394478537.1">
    <property type="nucleotide sequence ID" value="NZ_JBIGHV010000003.1"/>
</dbReference>
<dbReference type="PANTHER" id="PTHR43390:SF1">
    <property type="entry name" value="CHLOROPLAST PROCESSING PEPTIDASE"/>
    <property type="match status" value="1"/>
</dbReference>
<keyword evidence="5 7" id="KW-0645">Protease</keyword>